<evidence type="ECO:0000313" key="2">
    <source>
        <dbReference type="Proteomes" id="UP000824120"/>
    </source>
</evidence>
<dbReference type="EMBL" id="JACXVP010000001">
    <property type="protein sequence ID" value="KAG5630406.1"/>
    <property type="molecule type" value="Genomic_DNA"/>
</dbReference>
<dbReference type="OrthoDB" id="10607317at2759"/>
<proteinExistence type="predicted"/>
<sequence>MKKTLENSFPINYIINKNAAPDTCSSFSASKLPPSIVHRPPSNSNCDRCGDMISVRKCVINFEGNEVLEASKMRNLTGGETETILPNQLEVCEENSESGIFRHGFFCISMSACRRCQPRRVVVTRNLMVIVIVVEI</sequence>
<protein>
    <submittedName>
        <fullName evidence="1">Uncharacterized protein</fullName>
    </submittedName>
</protein>
<keyword evidence="2" id="KW-1185">Reference proteome</keyword>
<dbReference type="AlphaFoldDB" id="A0A9J6B101"/>
<name>A0A9J6B101_SOLCO</name>
<accession>A0A9J6B101</accession>
<reference evidence="1 2" key="1">
    <citation type="submission" date="2020-09" db="EMBL/GenBank/DDBJ databases">
        <title>De no assembly of potato wild relative species, Solanum commersonii.</title>
        <authorList>
            <person name="Cho K."/>
        </authorList>
    </citation>
    <scope>NUCLEOTIDE SEQUENCE [LARGE SCALE GENOMIC DNA]</scope>
    <source>
        <strain evidence="1">LZ3.2</strain>
        <tissue evidence="1">Leaf</tissue>
    </source>
</reference>
<comment type="caution">
    <text evidence="1">The sequence shown here is derived from an EMBL/GenBank/DDBJ whole genome shotgun (WGS) entry which is preliminary data.</text>
</comment>
<organism evidence="1 2">
    <name type="scientific">Solanum commersonii</name>
    <name type="common">Commerson's wild potato</name>
    <name type="synonym">Commerson's nightshade</name>
    <dbReference type="NCBI Taxonomy" id="4109"/>
    <lineage>
        <taxon>Eukaryota</taxon>
        <taxon>Viridiplantae</taxon>
        <taxon>Streptophyta</taxon>
        <taxon>Embryophyta</taxon>
        <taxon>Tracheophyta</taxon>
        <taxon>Spermatophyta</taxon>
        <taxon>Magnoliopsida</taxon>
        <taxon>eudicotyledons</taxon>
        <taxon>Gunneridae</taxon>
        <taxon>Pentapetalae</taxon>
        <taxon>asterids</taxon>
        <taxon>lamiids</taxon>
        <taxon>Solanales</taxon>
        <taxon>Solanaceae</taxon>
        <taxon>Solanoideae</taxon>
        <taxon>Solaneae</taxon>
        <taxon>Solanum</taxon>
    </lineage>
</organism>
<evidence type="ECO:0000313" key="1">
    <source>
        <dbReference type="EMBL" id="KAG5630406.1"/>
    </source>
</evidence>
<gene>
    <name evidence="1" type="ORF">H5410_002123</name>
</gene>
<dbReference type="Proteomes" id="UP000824120">
    <property type="component" value="Chromosome 1"/>
</dbReference>